<dbReference type="EC" id="2.7.7.7" evidence="3"/>
<dbReference type="FunFam" id="3.90.1600.10:FF:000006">
    <property type="entry name" value="DNA polymerase epsilon catalytic subunit"/>
    <property type="match status" value="1"/>
</dbReference>
<dbReference type="GO" id="GO:0000166">
    <property type="term" value="F:nucleotide binding"/>
    <property type="evidence" value="ECO:0007669"/>
    <property type="project" value="InterPro"/>
</dbReference>
<feature type="region of interest" description="Disordered" evidence="16">
    <location>
        <begin position="2253"/>
        <end position="2390"/>
    </location>
</feature>
<feature type="compositionally biased region" description="Low complexity" evidence="16">
    <location>
        <begin position="1333"/>
        <end position="1355"/>
    </location>
</feature>
<dbReference type="Gene3D" id="3.90.1600.10">
    <property type="entry name" value="Palm domain of DNA polymerase"/>
    <property type="match status" value="1"/>
</dbReference>
<evidence type="ECO:0000256" key="10">
    <source>
        <dbReference type="ARBA" id="ARBA00022833"/>
    </source>
</evidence>
<dbReference type="Gene3D" id="1.10.132.60">
    <property type="entry name" value="DNA polymerase family B, C-terminal domain"/>
    <property type="match status" value="1"/>
</dbReference>
<dbReference type="GO" id="GO:0008310">
    <property type="term" value="F:single-stranded DNA 3'-5' DNA exonuclease activity"/>
    <property type="evidence" value="ECO:0007669"/>
    <property type="project" value="TreeGrafter"/>
</dbReference>
<dbReference type="InterPro" id="IPR036397">
    <property type="entry name" value="RNaseH_sf"/>
</dbReference>
<dbReference type="GO" id="GO:0006287">
    <property type="term" value="P:base-excision repair, gap-filling"/>
    <property type="evidence" value="ECO:0007669"/>
    <property type="project" value="TreeGrafter"/>
</dbReference>
<evidence type="ECO:0000256" key="3">
    <source>
        <dbReference type="ARBA" id="ARBA00012417"/>
    </source>
</evidence>
<keyword evidence="15" id="KW-0539">Nucleus</keyword>
<dbReference type="Gene3D" id="3.30.342.10">
    <property type="entry name" value="DNA Polymerase, chain B, domain 1"/>
    <property type="match status" value="1"/>
</dbReference>
<dbReference type="GO" id="GO:0003887">
    <property type="term" value="F:DNA-directed DNA polymerase activity"/>
    <property type="evidence" value="ECO:0007669"/>
    <property type="project" value="UniProtKB-KW"/>
</dbReference>
<keyword evidence="7" id="KW-0235">DNA replication</keyword>
<keyword evidence="9" id="KW-0863">Zinc-finger</keyword>
<dbReference type="InterPro" id="IPR006172">
    <property type="entry name" value="DNA-dir_DNA_pol_B"/>
</dbReference>
<dbReference type="OrthoDB" id="10060449at2759"/>
<dbReference type="Gene3D" id="3.30.420.10">
    <property type="entry name" value="Ribonuclease H-like superfamily/Ribonuclease H"/>
    <property type="match status" value="1"/>
</dbReference>
<dbReference type="FunFam" id="3.30.420.10:FF:000010">
    <property type="entry name" value="DNA polymerase epsilon catalytic subunit"/>
    <property type="match status" value="1"/>
</dbReference>
<name>A0A0D2VYG0_CAPO3</name>
<feature type="compositionally biased region" description="Acidic residues" evidence="16">
    <location>
        <begin position="1671"/>
        <end position="1683"/>
    </location>
</feature>
<dbReference type="PANTHER" id="PTHR10670">
    <property type="entry name" value="DNA POLYMERASE EPSILON CATALYTIC SUBUNIT A"/>
    <property type="match status" value="1"/>
</dbReference>
<feature type="compositionally biased region" description="Basic residues" evidence="16">
    <location>
        <begin position="2373"/>
        <end position="2390"/>
    </location>
</feature>
<dbReference type="GO" id="GO:0051539">
    <property type="term" value="F:4 iron, 4 sulfur cluster binding"/>
    <property type="evidence" value="ECO:0007669"/>
    <property type="project" value="UniProtKB-KW"/>
</dbReference>
<dbReference type="Pfam" id="PF23250">
    <property type="entry name" value="zf_DPOE_2"/>
    <property type="match status" value="1"/>
</dbReference>
<dbReference type="SMART" id="SM00486">
    <property type="entry name" value="POLBc"/>
    <property type="match status" value="1"/>
</dbReference>
<keyword evidence="10" id="KW-0862">Zinc</keyword>
<comment type="subcellular location">
    <subcellularLocation>
        <location evidence="1">Nucleus</location>
    </subcellularLocation>
</comment>
<evidence type="ECO:0000259" key="17">
    <source>
        <dbReference type="SMART" id="SM01159"/>
    </source>
</evidence>
<keyword evidence="13" id="KW-0411">Iron-sulfur</keyword>
<feature type="region of interest" description="Disordered" evidence="16">
    <location>
        <begin position="1221"/>
        <end position="1308"/>
    </location>
</feature>
<dbReference type="GO" id="GO:0006272">
    <property type="term" value="P:leading strand elongation"/>
    <property type="evidence" value="ECO:0007669"/>
    <property type="project" value="TreeGrafter"/>
</dbReference>
<accession>A0A0D2VYG0</accession>
<feature type="compositionally biased region" description="Acidic residues" evidence="16">
    <location>
        <begin position="2294"/>
        <end position="2361"/>
    </location>
</feature>
<dbReference type="Pfam" id="PF03104">
    <property type="entry name" value="DNA_pol_B_exo1"/>
    <property type="match status" value="1"/>
</dbReference>
<dbReference type="InterPro" id="IPR013697">
    <property type="entry name" value="DNA_pol_e_suA_C"/>
</dbReference>
<feature type="compositionally biased region" description="Low complexity" evidence="16">
    <location>
        <begin position="2211"/>
        <end position="2224"/>
    </location>
</feature>
<dbReference type="PhylomeDB" id="A0A0D2VYG0"/>
<keyword evidence="14" id="KW-0238">DNA-binding</keyword>
<dbReference type="Proteomes" id="UP000008743">
    <property type="component" value="Unassembled WGS sequence"/>
</dbReference>
<evidence type="ECO:0000256" key="6">
    <source>
        <dbReference type="ARBA" id="ARBA00022695"/>
    </source>
</evidence>
<dbReference type="GO" id="GO:0045004">
    <property type="term" value="P:DNA replication proofreading"/>
    <property type="evidence" value="ECO:0007669"/>
    <property type="project" value="TreeGrafter"/>
</dbReference>
<feature type="region of interest" description="Disordered" evidence="16">
    <location>
        <begin position="1663"/>
        <end position="1683"/>
    </location>
</feature>
<evidence type="ECO:0000256" key="16">
    <source>
        <dbReference type="SAM" id="MobiDB-lite"/>
    </source>
</evidence>
<evidence type="ECO:0000256" key="15">
    <source>
        <dbReference type="ARBA" id="ARBA00023242"/>
    </source>
</evidence>
<evidence type="ECO:0000256" key="14">
    <source>
        <dbReference type="ARBA" id="ARBA00023125"/>
    </source>
</evidence>
<feature type="compositionally biased region" description="Acidic residues" evidence="16">
    <location>
        <begin position="2483"/>
        <end position="2514"/>
    </location>
</feature>
<dbReference type="FunFam" id="1.10.132.60:FF:000002">
    <property type="entry name" value="DNA polymerase epsilon catalytic subunit"/>
    <property type="match status" value="1"/>
</dbReference>
<evidence type="ECO:0000256" key="7">
    <source>
        <dbReference type="ARBA" id="ARBA00022705"/>
    </source>
</evidence>
<feature type="compositionally biased region" description="Basic and acidic residues" evidence="16">
    <location>
        <begin position="2225"/>
        <end position="2241"/>
    </location>
</feature>
<dbReference type="InterPro" id="IPR054475">
    <property type="entry name" value="Znf-DPOE"/>
</dbReference>
<evidence type="ECO:0000256" key="11">
    <source>
        <dbReference type="ARBA" id="ARBA00022932"/>
    </source>
</evidence>
<dbReference type="InterPro" id="IPR023211">
    <property type="entry name" value="DNA_pol_palm_dom_sf"/>
</dbReference>
<dbReference type="InterPro" id="IPR012337">
    <property type="entry name" value="RNaseH-like_sf"/>
</dbReference>
<organism evidence="18 19">
    <name type="scientific">Capsaspora owczarzaki (strain ATCC 30864)</name>
    <dbReference type="NCBI Taxonomy" id="595528"/>
    <lineage>
        <taxon>Eukaryota</taxon>
        <taxon>Filasterea</taxon>
        <taxon>Capsaspora</taxon>
    </lineage>
</organism>
<dbReference type="CDD" id="cd05535">
    <property type="entry name" value="POLBc_epsilon"/>
    <property type="match status" value="1"/>
</dbReference>
<dbReference type="InterPro" id="IPR043502">
    <property type="entry name" value="DNA/RNA_pol_sf"/>
</dbReference>
<evidence type="ECO:0000256" key="4">
    <source>
        <dbReference type="ARBA" id="ARBA00022485"/>
    </source>
</evidence>
<dbReference type="InterPro" id="IPR055191">
    <property type="entry name" value="POL2_thumb"/>
</dbReference>
<feature type="compositionally biased region" description="Basic and acidic residues" evidence="16">
    <location>
        <begin position="2520"/>
        <end position="2538"/>
    </location>
</feature>
<reference evidence="19" key="1">
    <citation type="submission" date="2011-02" db="EMBL/GenBank/DDBJ databases">
        <title>The Genome Sequence of Capsaspora owczarzaki ATCC 30864.</title>
        <authorList>
            <person name="Russ C."/>
            <person name="Cuomo C."/>
            <person name="Burger G."/>
            <person name="Gray M.W."/>
            <person name="Holland P.W.H."/>
            <person name="King N."/>
            <person name="Lang F.B.F."/>
            <person name="Roger A.J."/>
            <person name="Ruiz-Trillo I."/>
            <person name="Young S.K."/>
            <person name="Zeng Q."/>
            <person name="Gargeya S."/>
            <person name="Alvarado L."/>
            <person name="Berlin A."/>
            <person name="Chapman S.B."/>
            <person name="Chen Z."/>
            <person name="Freedman E."/>
            <person name="Gellesch M."/>
            <person name="Goldberg J."/>
            <person name="Griggs A."/>
            <person name="Gujja S."/>
            <person name="Heilman E."/>
            <person name="Heiman D."/>
            <person name="Howarth C."/>
            <person name="Mehta T."/>
            <person name="Neiman D."/>
            <person name="Pearson M."/>
            <person name="Roberts A."/>
            <person name="Saif S."/>
            <person name="Shea T."/>
            <person name="Shenoy N."/>
            <person name="Sisk P."/>
            <person name="Stolte C."/>
            <person name="Sykes S."/>
            <person name="White J."/>
            <person name="Yandava C."/>
            <person name="Haas B."/>
            <person name="Nusbaum C."/>
            <person name="Birren B."/>
        </authorList>
    </citation>
    <scope>NUCLEOTIDE SEQUENCE</scope>
    <source>
        <strain evidence="19">ATCC 30864</strain>
    </source>
</reference>
<protein>
    <recommendedName>
        <fullName evidence="3">DNA-directed DNA polymerase</fullName>
        <ecNumber evidence="3">2.7.7.7</ecNumber>
    </recommendedName>
</protein>
<feature type="region of interest" description="Disordered" evidence="16">
    <location>
        <begin position="1"/>
        <end position="40"/>
    </location>
</feature>
<dbReference type="PANTHER" id="PTHR10670:SF0">
    <property type="entry name" value="DNA POLYMERASE EPSILON CATALYTIC SUBUNIT A"/>
    <property type="match status" value="1"/>
</dbReference>
<dbReference type="Pfam" id="PF08490">
    <property type="entry name" value="DUF1744"/>
    <property type="match status" value="2"/>
</dbReference>
<feature type="region of interest" description="Disordered" evidence="16">
    <location>
        <begin position="1323"/>
        <end position="1357"/>
    </location>
</feature>
<dbReference type="GO" id="GO:0003677">
    <property type="term" value="F:DNA binding"/>
    <property type="evidence" value="ECO:0007669"/>
    <property type="project" value="UniProtKB-KW"/>
</dbReference>
<keyword evidence="4" id="KW-0004">4Fe-4S</keyword>
<evidence type="ECO:0000313" key="19">
    <source>
        <dbReference type="Proteomes" id="UP000008743"/>
    </source>
</evidence>
<feature type="compositionally biased region" description="Acidic residues" evidence="16">
    <location>
        <begin position="1245"/>
        <end position="1255"/>
    </location>
</feature>
<dbReference type="CDD" id="cd05779">
    <property type="entry name" value="DNA_polB_epsilon_exo"/>
    <property type="match status" value="1"/>
</dbReference>
<feature type="compositionally biased region" description="Basic and acidic residues" evidence="16">
    <location>
        <begin position="1256"/>
        <end position="1270"/>
    </location>
</feature>
<dbReference type="InParanoid" id="A0A0D2VYG0"/>
<keyword evidence="6" id="KW-0548">Nucleotidyltransferase</keyword>
<keyword evidence="5" id="KW-0808">Transferase</keyword>
<dbReference type="InterPro" id="IPR006133">
    <property type="entry name" value="DNA-dir_DNA_pol_B_exonuc"/>
</dbReference>
<evidence type="ECO:0000256" key="1">
    <source>
        <dbReference type="ARBA" id="ARBA00004123"/>
    </source>
</evidence>
<dbReference type="Pfam" id="PF22634">
    <property type="entry name" value="POL2_thumb"/>
    <property type="match status" value="1"/>
</dbReference>
<dbReference type="EMBL" id="KE346372">
    <property type="protein sequence ID" value="KJE96757.1"/>
    <property type="molecule type" value="Genomic_DNA"/>
</dbReference>
<evidence type="ECO:0000256" key="5">
    <source>
        <dbReference type="ARBA" id="ARBA00022679"/>
    </source>
</evidence>
<dbReference type="eggNOG" id="KOG1798">
    <property type="taxonomic scope" value="Eukaryota"/>
</dbReference>
<dbReference type="Pfam" id="PF22912">
    <property type="entry name" value="zf-DPOE"/>
    <property type="match status" value="1"/>
</dbReference>
<dbReference type="FunCoup" id="A0A0D2VYG0">
    <property type="interactions" value="304"/>
</dbReference>
<keyword evidence="8" id="KW-0479">Metal-binding</keyword>
<dbReference type="SMART" id="SM01159">
    <property type="entry name" value="DUF1744"/>
    <property type="match status" value="1"/>
</dbReference>
<keyword evidence="19" id="KW-1185">Reference proteome</keyword>
<dbReference type="GO" id="GO:0008622">
    <property type="term" value="C:epsilon DNA polymerase complex"/>
    <property type="evidence" value="ECO:0007669"/>
    <property type="project" value="InterPro"/>
</dbReference>
<proteinExistence type="inferred from homology"/>
<feature type="region of interest" description="Disordered" evidence="16">
    <location>
        <begin position="2163"/>
        <end position="2241"/>
    </location>
</feature>
<keyword evidence="11" id="KW-0239">DNA-directed DNA polymerase</keyword>
<comment type="similarity">
    <text evidence="2">Belongs to the DNA polymerase type-B family.</text>
</comment>
<feature type="compositionally biased region" description="Basic residues" evidence="16">
    <location>
        <begin position="2539"/>
        <end position="2548"/>
    </location>
</feature>
<dbReference type="STRING" id="595528.A0A0D2VYG0"/>
<dbReference type="InterPro" id="IPR029703">
    <property type="entry name" value="POL2"/>
</dbReference>
<evidence type="ECO:0000256" key="12">
    <source>
        <dbReference type="ARBA" id="ARBA00023004"/>
    </source>
</evidence>
<evidence type="ECO:0000256" key="13">
    <source>
        <dbReference type="ARBA" id="ARBA00023014"/>
    </source>
</evidence>
<dbReference type="GO" id="GO:0000278">
    <property type="term" value="P:mitotic cell cycle"/>
    <property type="evidence" value="ECO:0007669"/>
    <property type="project" value="TreeGrafter"/>
</dbReference>
<keyword evidence="12" id="KW-0408">Iron</keyword>
<dbReference type="SUPFAM" id="SSF53098">
    <property type="entry name" value="Ribonuclease H-like"/>
    <property type="match status" value="1"/>
</dbReference>
<dbReference type="InterPro" id="IPR042087">
    <property type="entry name" value="DNA_pol_B_thumb"/>
</dbReference>
<feature type="domain" description="DNA polymerase epsilon catalytic subunit A C-terminal" evidence="17">
    <location>
        <begin position="1643"/>
        <end position="2143"/>
    </location>
</feature>
<feature type="compositionally biased region" description="Acidic residues" evidence="16">
    <location>
        <begin position="2271"/>
        <end position="2282"/>
    </location>
</feature>
<evidence type="ECO:0000256" key="2">
    <source>
        <dbReference type="ARBA" id="ARBA00005755"/>
    </source>
</evidence>
<feature type="compositionally biased region" description="Gly residues" evidence="16">
    <location>
        <begin position="9"/>
        <end position="20"/>
    </location>
</feature>
<dbReference type="GO" id="GO:0008270">
    <property type="term" value="F:zinc ion binding"/>
    <property type="evidence" value="ECO:0007669"/>
    <property type="project" value="UniProtKB-KW"/>
</dbReference>
<dbReference type="GO" id="GO:0006297">
    <property type="term" value="P:nucleotide-excision repair, DNA gap filling"/>
    <property type="evidence" value="ECO:0007669"/>
    <property type="project" value="TreeGrafter"/>
</dbReference>
<evidence type="ECO:0000313" key="18">
    <source>
        <dbReference type="EMBL" id="KJE96757.1"/>
    </source>
</evidence>
<feature type="region of interest" description="Disordered" evidence="16">
    <location>
        <begin position="2458"/>
        <end position="2548"/>
    </location>
</feature>
<gene>
    <name evidence="18" type="ORF">CAOG_007029</name>
</gene>
<evidence type="ECO:0000256" key="8">
    <source>
        <dbReference type="ARBA" id="ARBA00022723"/>
    </source>
</evidence>
<sequence length="2793" mass="313152">MAFGDGKSRGGGGAGRGGPARRGQYRPKGSMSGSFAGGRGGAGDDAVISAEDKQLADAAARLQFDDAMDVKFGYDRYTGSSERLGWLINMHPRQGRSSDFMLFVLVACVLADRRETYSAVDYYFVQEDGGRFKATVQFQPYFFIAVKEGRETEMEQYLKRKYEDSVSSVQILAKEDLDLKNHLVGIKQLYIKLTFNNVQQLLKVRKPLMAAAKKSAQREASAAKYSEAAFISAIKGESADTSRGAPQDMLELVTDIREYDVPYHIRVAIDKGITVGHWYNVNVVNNVTQIVLFPERVERPDPIVLAFDIETTKQQLKFPDSKSDHIMMISYMIDRQGYLIINREIVSDDIEDFEYTPKPEFPGPFICINVPDEVTLIRRWFDHILEVRPHIYVTFNGDFFDWPFIEARAAANDLSMLQEIGFAPDSNEEYKSRPGIHMDAFRWVKRDSYLPQGSQGLKAVTKAKLGYNPLELDPEEMVPMASEQPQTLANYSVSDAVATYYLYMTYVHPFIFSMCNIIPMEPDEVLRKGSGTLCETLLMVQSFEANIIMPNKQETDPEKMFNGHLLDSETYVGGHVEALESGVFRSDLDSKFKLEPKAFETLIRDTRRALEHTLRAEAGVDPATVTNMDEMVEAVHSRLRALRDTPNRLERPLIYHLDVGAMYPNIILTNRLQPSSLVDEETCAACDFNRPESNCQRRMKWLWRGEYLPATRSEYEMIKLQLEAERVPGLQPGDPTRSYHELPSEEQVSLLKDRLKKYIKNAYKKNKITKIEERESTVCMRENPFYVNTVLAFRDRRYQYKRELKTWQGNYAKAVEQRNATEIERATNRKVLYESLQLAHKCILNSFYGYVMRRGARWFSMEMAGIVCHTGAHIITKAREIVEQIGRPLELDTDGIWCILPGTFPENVEFKTTDPKRSKVVISYPGAMLNLMVSDEFTNDQYQTLDPATGNYSTRTENSIFFEVDGPYRAMILPSSKEEDVLLKKRYAVFNMNGTLAELKGFEIKRRGELQLIKIFQSEVFDTFLKGGSLEECYRAVGDVANHWLDVLFTRAVDMNDEDLLDLISENRSMSRMLEEYGAQKSTSITTAKRLAEFLGDDMVKDKGLACRFIVSKKPVGAPVTERAVPLAIFQEQRPGVQRHFLRRWLKDPGLTDMDLRSVLDWEYYIERLGSAVQKIVTIPAAMQGVENPVPRIPHPDWLHKRISARNDVFKQKKISDMFARGPKKPLADAAEPMNVESEHSGDRDGDDAELDGEQETVKGSKSLEDENRRLRAATVDIEDTLSGRAREAPMKRPMVTKHAKRRADGAVQSKLDTMVVAYSSNGGFGHARHGASQHSQQPKQQSSADNQAASAAAAEDTRDWRQILGAAPDPSEDYQAWIKYQKRKWRLQRDERKRYKADIENTLKSMPSNLPVPRGPTTGIAAMLRTQARFLLQSPWHLVTIEPTELPGRFKAWALVAGSMHALHLDIPRTFYVNMIVPNPDNRYPRVTRILPRMQKCHTLYEVSMPEVDFRERQQEILNRFTDPNIAGMYELKLPLLTRALIQLGCVCSVQRDVSRYLTTAPDSFSLDQLTYRTTGECGYLQPGSFRRIFLSYTQCDTRGMIGLFIDGAPSGSTAAGQGVATGGRAYVLVIDPYRNTHDMPNVQRIYQNYWTSVRKAQLEERRSKRAASFEEETSMDEAEDEAEVAAILPSKDVEFEVRQVISTTQAHRALQRILATYLDDRPGPSIVFASSVVPPAALAADGVPALRNLPVVTCPQHPQDNVYPSLGWHRDVVRRLMQEFLSIDRTVEFQLNFARYAHIPLGNLPADSGLVAADLFYARHLRNNASLLWMHAEGELPDFGGREEDDSRLLTGEVQIVPPAARSAHHGGGAGGAGGSGNAGITGAALSATANDAEAAALLDGTTNASSFDSFNAARQSGTLPSSSAPVVELNVPGAYPHVCVELSLARLAVNTVLQSAHVNDIDGGAGVVAGFDMAPARTMEEQVAGMNVAANMLSATFDESALCGHAFRVLKSLVHTWLREVTHHRNFYADALLVHFYRWLKSPESSLYDPGLCKMISNMMRKLFLQLLAEFRRLGATIVYASFNRIVLSTKKHTLPDAVAYVDYVVKNVRNKTLFGGIEITATNWWDGLLWMDQANYGGVQLGDAFNQLLAQSHGGSGLSVDGGRLSMPATPSKAPATPRRSQQAEKGASASKPTGVSRRLADDASFAQDAESAAEPAAADAKLDARQAARQERVRRREQLMEERRIAAEAARAAAGPSKRKKRAVFSDDEDDDADADADQGRKRVRPGSDDEGDELDNGDEDDDEGELIEQDDADDNDDDAEDDDADEEQEEDDDDDGEQAEEAEDASPDDDDDDAESMNVEPDEAQHHQTKRSQRSSQHHRHQRKPKIVFDMHWNLAEYLPVATQQPFHVIVTEFMHAVYQNRLELRTARGNGLTPLKRKMAASRAAAASAGLNDADPNFDPHEAFAASGRPAFGLDAFEDTPAADDDEEEEDEDDHGEDAGEEEEEDDHAAWVLEEHRPKDPNDMDDSDKPGRRGRPAKGKKAALQIAKSEVAFSRKLVRSQISQRLFSIVREIHNALTGDSSSSEAGVDFPQLPGSYLPLHNPALEFTKSVCHVLALDKDLFEEVSLMRKSLLRLINAREFSPESVFRNPCRSFTLCEVFCEACNSCRDLDLCRNPELLAANGGAWHCVDCNAEYNRDSIESQLTSIVQRFSVTFQLQDLMCLTCGQVKGDNMSSFCGCSGQWRNTLATAPLVSSMRVFLSIARYHQFPLLEEVVSWILTRNRVHI</sequence>
<dbReference type="SUPFAM" id="SSF56672">
    <property type="entry name" value="DNA/RNA polymerases"/>
    <property type="match status" value="1"/>
</dbReference>
<evidence type="ECO:0000256" key="9">
    <source>
        <dbReference type="ARBA" id="ARBA00022771"/>
    </source>
</evidence>